<protein>
    <submittedName>
        <fullName evidence="2">Uncharacterized protein</fullName>
    </submittedName>
</protein>
<feature type="compositionally biased region" description="Polar residues" evidence="1">
    <location>
        <begin position="217"/>
        <end position="227"/>
    </location>
</feature>
<organism evidence="2 3">
    <name type="scientific">Ensete ventricosum</name>
    <name type="common">Abyssinian banana</name>
    <name type="synonym">Musa ensete</name>
    <dbReference type="NCBI Taxonomy" id="4639"/>
    <lineage>
        <taxon>Eukaryota</taxon>
        <taxon>Viridiplantae</taxon>
        <taxon>Streptophyta</taxon>
        <taxon>Embryophyta</taxon>
        <taxon>Tracheophyta</taxon>
        <taxon>Spermatophyta</taxon>
        <taxon>Magnoliopsida</taxon>
        <taxon>Liliopsida</taxon>
        <taxon>Zingiberales</taxon>
        <taxon>Musaceae</taxon>
        <taxon>Ensete</taxon>
    </lineage>
</organism>
<evidence type="ECO:0000313" key="3">
    <source>
        <dbReference type="Proteomes" id="UP000287651"/>
    </source>
</evidence>
<comment type="caution">
    <text evidence="2">The sequence shown here is derived from an EMBL/GenBank/DDBJ whole genome shotgun (WGS) entry which is preliminary data.</text>
</comment>
<name>A0A427ACB2_ENSVE</name>
<dbReference type="Proteomes" id="UP000287651">
    <property type="component" value="Unassembled WGS sequence"/>
</dbReference>
<accession>A0A427ACB2</accession>
<dbReference type="EMBL" id="AMZH03002957">
    <property type="protein sequence ID" value="RRT73863.1"/>
    <property type="molecule type" value="Genomic_DNA"/>
</dbReference>
<evidence type="ECO:0000313" key="2">
    <source>
        <dbReference type="EMBL" id="RRT73863.1"/>
    </source>
</evidence>
<feature type="region of interest" description="Disordered" evidence="1">
    <location>
        <begin position="207"/>
        <end position="229"/>
    </location>
</feature>
<proteinExistence type="predicted"/>
<gene>
    <name evidence="2" type="ORF">B296_00011369</name>
</gene>
<evidence type="ECO:0000256" key="1">
    <source>
        <dbReference type="SAM" id="MobiDB-lite"/>
    </source>
</evidence>
<sequence>MMLPESPSNATPTLIDTDHCCPSTIASLVATLIIIPSSPASFAASSTTPLLHYSRAINAALVSSSPPTAITVAATSRRPSLVRVAILPLLADPALSSLVPALSGAINVPSAHLGSCFTAPLPSLFPPVAAILFSNIARKWGSQPWLDNLQGAIDHDLATCKGATGCGQGPPTKGRSTVAKAPCTGCDRLRPARRGGNCPRAQPLVARRPQGAAPATRTATSRGSNVPWQGGYRRARAATTCARAMMTTQ</sequence>
<dbReference type="AlphaFoldDB" id="A0A427ACB2"/>
<reference evidence="2 3" key="1">
    <citation type="journal article" date="2014" name="Agronomy (Basel)">
        <title>A Draft Genome Sequence for Ensete ventricosum, the Drought-Tolerant Tree Against Hunger.</title>
        <authorList>
            <person name="Harrison J."/>
            <person name="Moore K.A."/>
            <person name="Paszkiewicz K."/>
            <person name="Jones T."/>
            <person name="Grant M."/>
            <person name="Ambacheew D."/>
            <person name="Muzemil S."/>
            <person name="Studholme D.J."/>
        </authorList>
    </citation>
    <scope>NUCLEOTIDE SEQUENCE [LARGE SCALE GENOMIC DNA]</scope>
</reference>